<proteinExistence type="inferred from homology"/>
<accession>A0A8J2I4P4</accession>
<dbReference type="SUPFAM" id="SSF53056">
    <property type="entry name" value="beta-carbonic anhydrase, cab"/>
    <property type="match status" value="1"/>
</dbReference>
<evidence type="ECO:0000256" key="3">
    <source>
        <dbReference type="ARBA" id="ARBA00022833"/>
    </source>
</evidence>
<feature type="binding site" evidence="4">
    <location>
        <position position="48"/>
    </location>
    <ligand>
        <name>Zn(2+)</name>
        <dbReference type="ChEBI" id="CHEBI:29105"/>
    </ligand>
</feature>
<dbReference type="InterPro" id="IPR001765">
    <property type="entry name" value="Carbonic_anhydrase"/>
</dbReference>
<feature type="binding site" evidence="4">
    <location>
        <position position="102"/>
    </location>
    <ligand>
        <name>Zn(2+)</name>
        <dbReference type="ChEBI" id="CHEBI:29105"/>
    </ligand>
</feature>
<dbReference type="SMART" id="SM00947">
    <property type="entry name" value="Pro_CA"/>
    <property type="match status" value="1"/>
</dbReference>
<keyword evidence="5" id="KW-0456">Lyase</keyword>
<evidence type="ECO:0000256" key="1">
    <source>
        <dbReference type="ARBA" id="ARBA00006217"/>
    </source>
</evidence>
<evidence type="ECO:0000256" key="5">
    <source>
        <dbReference type="RuleBase" id="RU003956"/>
    </source>
</evidence>
<dbReference type="Proteomes" id="UP000676310">
    <property type="component" value="Unassembled WGS sequence"/>
</dbReference>
<comment type="catalytic activity">
    <reaction evidence="5">
        <text>hydrogencarbonate + H(+) = CO2 + H2O</text>
        <dbReference type="Rhea" id="RHEA:10748"/>
        <dbReference type="ChEBI" id="CHEBI:15377"/>
        <dbReference type="ChEBI" id="CHEBI:15378"/>
        <dbReference type="ChEBI" id="CHEBI:16526"/>
        <dbReference type="ChEBI" id="CHEBI:17544"/>
        <dbReference type="EC" id="4.2.1.1"/>
    </reaction>
</comment>
<evidence type="ECO:0000313" key="7">
    <source>
        <dbReference type="Proteomes" id="UP000676310"/>
    </source>
</evidence>
<evidence type="ECO:0000256" key="2">
    <source>
        <dbReference type="ARBA" id="ARBA00022723"/>
    </source>
</evidence>
<keyword evidence="7" id="KW-1185">Reference proteome</keyword>
<comment type="function">
    <text evidence="5">Reversible hydration of carbon dioxide.</text>
</comment>
<dbReference type="EMBL" id="CAJRGZ010000017">
    <property type="protein sequence ID" value="CAG5156600.1"/>
    <property type="molecule type" value="Genomic_DNA"/>
</dbReference>
<dbReference type="RefSeq" id="XP_043167943.1">
    <property type="nucleotide sequence ID" value="XM_043312008.1"/>
</dbReference>
<evidence type="ECO:0000256" key="4">
    <source>
        <dbReference type="PIRSR" id="PIRSR601765-1"/>
    </source>
</evidence>
<gene>
    <name evidence="6" type="ORF">ALTATR162_LOCUS4397</name>
</gene>
<name>A0A8J2I4P4_9PLEO</name>
<feature type="binding site" evidence="4">
    <location>
        <position position="105"/>
    </location>
    <ligand>
        <name>Zn(2+)</name>
        <dbReference type="ChEBI" id="CHEBI:29105"/>
    </ligand>
</feature>
<dbReference type="GeneID" id="67016059"/>
<dbReference type="PANTHER" id="PTHR43175">
    <property type="entry name" value="CARBONIC ANHYDRASE"/>
    <property type="match status" value="1"/>
</dbReference>
<dbReference type="GO" id="GO:0008270">
    <property type="term" value="F:zinc ion binding"/>
    <property type="evidence" value="ECO:0007669"/>
    <property type="project" value="UniProtKB-UniRule"/>
</dbReference>
<evidence type="ECO:0000313" key="6">
    <source>
        <dbReference type="EMBL" id="CAG5156600.1"/>
    </source>
</evidence>
<comment type="similarity">
    <text evidence="1 5">Belongs to the beta-class carbonic anhydrase family.</text>
</comment>
<keyword evidence="3 4" id="KW-0862">Zinc</keyword>
<dbReference type="AlphaFoldDB" id="A0A8J2I4P4"/>
<dbReference type="Pfam" id="PF00484">
    <property type="entry name" value="Pro_CA"/>
    <property type="match status" value="1"/>
</dbReference>
<dbReference type="Gene3D" id="3.40.1050.10">
    <property type="entry name" value="Carbonic anhydrase"/>
    <property type="match status" value="1"/>
</dbReference>
<organism evidence="6 7">
    <name type="scientific">Alternaria atra</name>
    <dbReference type="NCBI Taxonomy" id="119953"/>
    <lineage>
        <taxon>Eukaryota</taxon>
        <taxon>Fungi</taxon>
        <taxon>Dikarya</taxon>
        <taxon>Ascomycota</taxon>
        <taxon>Pezizomycotina</taxon>
        <taxon>Dothideomycetes</taxon>
        <taxon>Pleosporomycetidae</taxon>
        <taxon>Pleosporales</taxon>
        <taxon>Pleosporineae</taxon>
        <taxon>Pleosporaceae</taxon>
        <taxon>Alternaria</taxon>
        <taxon>Alternaria sect. Ulocladioides</taxon>
    </lineage>
</organism>
<dbReference type="EC" id="4.2.1.1" evidence="5"/>
<sequence length="181" mass="20110">MTQNRTEEWFLSGNAKWRPTWSTPATMEQLRKYGQPPERPLMIVTCMDPRCEPSQFLNGAAGLFATVKNAGGRVTPDAIRSILVLRSLNTVSDAGTVAVIKHTDCGMTHLSDEQIRGDVKKRTPAQATQADAIEFGTFTPEQLEDVLREDVQALKDEKMLHGMDILGFVFITETGELKKVC</sequence>
<dbReference type="PANTHER" id="PTHR43175:SF3">
    <property type="entry name" value="CARBON DISULFIDE HYDROLASE"/>
    <property type="match status" value="1"/>
</dbReference>
<protein>
    <recommendedName>
        <fullName evidence="5">Carbonic anhydrase</fullName>
        <ecNumber evidence="5">4.2.1.1</ecNumber>
    </recommendedName>
    <alternativeName>
        <fullName evidence="5">Carbonate dehydratase</fullName>
    </alternativeName>
</protein>
<dbReference type="GO" id="GO:0004089">
    <property type="term" value="F:carbonate dehydratase activity"/>
    <property type="evidence" value="ECO:0007669"/>
    <property type="project" value="UniProtKB-UniRule"/>
</dbReference>
<feature type="binding site" evidence="4">
    <location>
        <position position="46"/>
    </location>
    <ligand>
        <name>Zn(2+)</name>
        <dbReference type="ChEBI" id="CHEBI:29105"/>
    </ligand>
</feature>
<dbReference type="InterPro" id="IPR036874">
    <property type="entry name" value="Carbonic_anhydrase_sf"/>
</dbReference>
<keyword evidence="2 4" id="KW-0479">Metal-binding</keyword>
<comment type="cofactor">
    <cofactor evidence="4">
        <name>Zn(2+)</name>
        <dbReference type="ChEBI" id="CHEBI:29105"/>
    </cofactor>
    <text evidence="4">Binds 1 zinc ion per subunit.</text>
</comment>
<comment type="caution">
    <text evidence="6">The sequence shown here is derived from an EMBL/GenBank/DDBJ whole genome shotgun (WGS) entry which is preliminary data.</text>
</comment>
<dbReference type="OrthoDB" id="10248475at2759"/>
<reference evidence="6" key="1">
    <citation type="submission" date="2021-05" db="EMBL/GenBank/DDBJ databases">
        <authorList>
            <person name="Stam R."/>
        </authorList>
    </citation>
    <scope>NUCLEOTIDE SEQUENCE</scope>
    <source>
        <strain evidence="6">CS162</strain>
    </source>
</reference>